<evidence type="ECO:0000313" key="2">
    <source>
        <dbReference type="EMBL" id="MBL7558556.1"/>
    </source>
</evidence>
<comment type="caution">
    <text evidence="2">The sequence shown here is derived from an EMBL/GenBank/DDBJ whole genome shotgun (WGS) entry which is preliminary data.</text>
</comment>
<dbReference type="EMBL" id="JAEMEF010000001">
    <property type="protein sequence ID" value="MBL7558556.1"/>
    <property type="molecule type" value="Genomic_DNA"/>
</dbReference>
<evidence type="ECO:0008006" key="4">
    <source>
        <dbReference type="Google" id="ProtNLM"/>
    </source>
</evidence>
<name>A0ABS1WHF2_9FLAO</name>
<feature type="chain" id="PRO_5045362779" description="Lipoprotein" evidence="1">
    <location>
        <begin position="24"/>
        <end position="152"/>
    </location>
</feature>
<sequence length="152" mass="17157">MKFIKFFSLLILSGLFFMQCSTAQKLEQNAAFKTDKAYYQKWVAGVKGGGSGINVFIPVSTQFKLDSLYFRGQKVALQTKPNSPNLYIGRILTEANQKETLEKNTNDSTFELKQNEAVVSYLDNGTIKYLKIDSVPEKKMEHYPSAPPKQGK</sequence>
<reference evidence="2 3" key="1">
    <citation type="submission" date="2020-12" db="EMBL/GenBank/DDBJ databases">
        <title>Olleya sediminilitoris sp. nov., isolated from a tidal flat.</title>
        <authorList>
            <person name="Park S."/>
            <person name="Yoon J.-H."/>
        </authorList>
    </citation>
    <scope>NUCLEOTIDE SEQUENCE [LARGE SCALE GENOMIC DNA]</scope>
    <source>
        <strain evidence="2 3">YSTF-M6</strain>
    </source>
</reference>
<feature type="signal peptide" evidence="1">
    <location>
        <begin position="1"/>
        <end position="23"/>
    </location>
</feature>
<gene>
    <name evidence="2" type="ORF">JAO71_01975</name>
</gene>
<keyword evidence="3" id="KW-1185">Reference proteome</keyword>
<evidence type="ECO:0000313" key="3">
    <source>
        <dbReference type="Proteomes" id="UP000605013"/>
    </source>
</evidence>
<evidence type="ECO:0000256" key="1">
    <source>
        <dbReference type="SAM" id="SignalP"/>
    </source>
</evidence>
<keyword evidence="1" id="KW-0732">Signal</keyword>
<organism evidence="2 3">
    <name type="scientific">Olleya sediminilitoris</name>
    <dbReference type="NCBI Taxonomy" id="2795739"/>
    <lineage>
        <taxon>Bacteria</taxon>
        <taxon>Pseudomonadati</taxon>
        <taxon>Bacteroidota</taxon>
        <taxon>Flavobacteriia</taxon>
        <taxon>Flavobacteriales</taxon>
        <taxon>Flavobacteriaceae</taxon>
    </lineage>
</organism>
<proteinExistence type="predicted"/>
<accession>A0ABS1WHF2</accession>
<protein>
    <recommendedName>
        <fullName evidence="4">Lipoprotein</fullName>
    </recommendedName>
</protein>
<dbReference type="RefSeq" id="WP_202998537.1">
    <property type="nucleotide sequence ID" value="NZ_JAEMEF010000001.1"/>
</dbReference>
<dbReference type="Proteomes" id="UP000605013">
    <property type="component" value="Unassembled WGS sequence"/>
</dbReference>